<evidence type="ECO:0000256" key="1">
    <source>
        <dbReference type="SAM" id="Phobius"/>
    </source>
</evidence>
<organism evidence="2 3">
    <name type="scientific">Hibiscus trionum</name>
    <name type="common">Flower of an hour</name>
    <dbReference type="NCBI Taxonomy" id="183268"/>
    <lineage>
        <taxon>Eukaryota</taxon>
        <taxon>Viridiplantae</taxon>
        <taxon>Streptophyta</taxon>
        <taxon>Embryophyta</taxon>
        <taxon>Tracheophyta</taxon>
        <taxon>Spermatophyta</taxon>
        <taxon>Magnoliopsida</taxon>
        <taxon>eudicotyledons</taxon>
        <taxon>Gunneridae</taxon>
        <taxon>Pentapetalae</taxon>
        <taxon>rosids</taxon>
        <taxon>malvids</taxon>
        <taxon>Malvales</taxon>
        <taxon>Malvaceae</taxon>
        <taxon>Malvoideae</taxon>
        <taxon>Hibiscus</taxon>
    </lineage>
</organism>
<dbReference type="AlphaFoldDB" id="A0A9W7M8F1"/>
<keyword evidence="1" id="KW-1133">Transmembrane helix</keyword>
<accession>A0A9W7M8F1</accession>
<evidence type="ECO:0000313" key="2">
    <source>
        <dbReference type="EMBL" id="GMI91251.1"/>
    </source>
</evidence>
<dbReference type="EMBL" id="BSYR01000024">
    <property type="protein sequence ID" value="GMI91251.1"/>
    <property type="molecule type" value="Genomic_DNA"/>
</dbReference>
<dbReference type="Proteomes" id="UP001165190">
    <property type="component" value="Unassembled WGS sequence"/>
</dbReference>
<keyword evidence="3" id="KW-1185">Reference proteome</keyword>
<keyword evidence="1" id="KW-0812">Transmembrane</keyword>
<name>A0A9W7M8F1_HIBTR</name>
<reference evidence="2" key="1">
    <citation type="submission" date="2023-05" db="EMBL/GenBank/DDBJ databases">
        <title>Genome and transcriptome analyses reveal genes involved in the formation of fine ridges on petal epidermal cells in Hibiscus trionum.</title>
        <authorList>
            <person name="Koshimizu S."/>
            <person name="Masuda S."/>
            <person name="Ishii T."/>
            <person name="Shirasu K."/>
            <person name="Hoshino A."/>
            <person name="Arita M."/>
        </authorList>
    </citation>
    <scope>NUCLEOTIDE SEQUENCE</scope>
    <source>
        <strain evidence="2">Hamamatsu line</strain>
    </source>
</reference>
<gene>
    <name evidence="2" type="ORF">HRI_002794400</name>
</gene>
<feature type="transmembrane region" description="Helical" evidence="1">
    <location>
        <begin position="51"/>
        <end position="71"/>
    </location>
</feature>
<comment type="caution">
    <text evidence="2">The sequence shown here is derived from an EMBL/GenBank/DDBJ whole genome shotgun (WGS) entry which is preliminary data.</text>
</comment>
<evidence type="ECO:0000313" key="3">
    <source>
        <dbReference type="Proteomes" id="UP001165190"/>
    </source>
</evidence>
<sequence>MALFAFEAVVILSPMTIYMALDSEAFQSPAEGLHVMHTPLESFNRLLQKHLYVKTLALITFNMVSSLRYLILNSTCM</sequence>
<keyword evidence="1" id="KW-0472">Membrane</keyword>
<proteinExistence type="predicted"/>
<protein>
    <submittedName>
        <fullName evidence="2">Uncharacterized protein</fullName>
    </submittedName>
</protein>